<dbReference type="Pfam" id="PF02589">
    <property type="entry name" value="LUD_dom"/>
    <property type="match status" value="1"/>
</dbReference>
<dbReference type="EMBL" id="BGOW01000008">
    <property type="protein sequence ID" value="GBL45283.1"/>
    <property type="molecule type" value="Genomic_DNA"/>
</dbReference>
<name>A0A401JCA7_9PROT</name>
<reference evidence="2 3" key="1">
    <citation type="journal article" date="2019" name="Front. Microbiol.">
        <title>Genomes of Neutrophilic Sulfur-Oxidizing Chemolithoautotrophs Representing 9 Proteobacterial Species From 8 Genera.</title>
        <authorList>
            <person name="Watanabe T."/>
            <person name="Kojima H."/>
            <person name="Umezawa K."/>
            <person name="Hori C."/>
            <person name="Takasuka T.E."/>
            <person name="Kato Y."/>
            <person name="Fukui M."/>
        </authorList>
    </citation>
    <scope>NUCLEOTIDE SEQUENCE [LARGE SCALE GENOMIC DNA]</scope>
    <source>
        <strain evidence="2 3">TTN</strain>
    </source>
</reference>
<gene>
    <name evidence="2" type="ORF">SFMTTN_1090</name>
</gene>
<protein>
    <recommendedName>
        <fullName evidence="1">LUD domain-containing protein</fullName>
    </recommendedName>
</protein>
<dbReference type="InterPro" id="IPR003741">
    <property type="entry name" value="LUD_dom"/>
</dbReference>
<dbReference type="PANTHER" id="PTHR43682">
    <property type="entry name" value="LACTATE UTILIZATION PROTEIN C"/>
    <property type="match status" value="1"/>
</dbReference>
<evidence type="ECO:0000259" key="1">
    <source>
        <dbReference type="Pfam" id="PF02589"/>
    </source>
</evidence>
<keyword evidence="3" id="KW-1185">Reference proteome</keyword>
<sequence length="209" mass="22564">MSARERILARIGTAIGNHDAEIDAYLVEHPRGPAPALRDNLITHFRERALQLSSDVIEVAHPGEIPAQVAHYLAERGLPPRGACWPVVGSLPWGEANLEIAVRGANSQDMVGITGTFCAIAETGTLMMLSGPETPPSNSLLPETHIAILNTRRIVASMEDAWDLLRKEHKAPPRAVNFISGPSRTADIEQTVTLGAHGPYRVLIILVNA</sequence>
<dbReference type="Proteomes" id="UP000286806">
    <property type="component" value="Unassembled WGS sequence"/>
</dbReference>
<dbReference type="AlphaFoldDB" id="A0A401JCA7"/>
<accession>A0A401JCA7</accession>
<dbReference type="RefSeq" id="WP_124704111.1">
    <property type="nucleotide sequence ID" value="NZ_BGOW01000008.1"/>
</dbReference>
<dbReference type="OrthoDB" id="9794157at2"/>
<dbReference type="PANTHER" id="PTHR43682:SF1">
    <property type="entry name" value="LACTATE UTILIZATION PROTEIN C"/>
    <property type="match status" value="1"/>
</dbReference>
<proteinExistence type="predicted"/>
<comment type="caution">
    <text evidence="2">The sequence shown here is derived from an EMBL/GenBank/DDBJ whole genome shotgun (WGS) entry which is preliminary data.</text>
</comment>
<evidence type="ECO:0000313" key="2">
    <source>
        <dbReference type="EMBL" id="GBL45283.1"/>
    </source>
</evidence>
<feature type="domain" description="LUD" evidence="1">
    <location>
        <begin position="111"/>
        <end position="207"/>
    </location>
</feature>
<evidence type="ECO:0000313" key="3">
    <source>
        <dbReference type="Proteomes" id="UP000286806"/>
    </source>
</evidence>
<dbReference type="InterPro" id="IPR024185">
    <property type="entry name" value="FTHF_cligase-like_sf"/>
</dbReference>
<dbReference type="Gene3D" id="3.40.50.10420">
    <property type="entry name" value="NagB/RpiA/CoA transferase-like"/>
    <property type="match status" value="1"/>
</dbReference>
<dbReference type="InterPro" id="IPR037171">
    <property type="entry name" value="NagB/RpiA_transferase-like"/>
</dbReference>
<organism evidence="2 3">
    <name type="scientific">Sulfuriferula multivorans</name>
    <dbReference type="NCBI Taxonomy" id="1559896"/>
    <lineage>
        <taxon>Bacteria</taxon>
        <taxon>Pseudomonadati</taxon>
        <taxon>Pseudomonadota</taxon>
        <taxon>Betaproteobacteria</taxon>
        <taxon>Nitrosomonadales</taxon>
        <taxon>Sulfuricellaceae</taxon>
        <taxon>Sulfuriferula</taxon>
    </lineage>
</organism>
<dbReference type="SUPFAM" id="SSF100950">
    <property type="entry name" value="NagB/RpiA/CoA transferase-like"/>
    <property type="match status" value="1"/>
</dbReference>